<sequence>MLQQIIYGIVPVKSMDRAIRWYTDVLGMEFIWHSEDEDLAQMNLPSGQMVFLRETSHDTTATFSYNYKPHGVIGFQTDDIYKLYGHLKKHDVQVEEIHEDGEGNAFLDFYDLDGNLFNVQCDVKVGEG</sequence>
<accession>A0A4Y7WVE3</accession>
<dbReference type="Gene3D" id="3.10.180.10">
    <property type="entry name" value="2,3-Dihydroxybiphenyl 1,2-Dioxygenase, domain 1"/>
    <property type="match status" value="1"/>
</dbReference>
<dbReference type="Pfam" id="PF00903">
    <property type="entry name" value="Glyoxalase"/>
    <property type="match status" value="1"/>
</dbReference>
<name>A0A0M0KGY2_ALKHA</name>
<dbReference type="SMR" id="A0A0M0KGY2"/>
<dbReference type="SUPFAM" id="SSF54593">
    <property type="entry name" value="Glyoxalase/Bleomycin resistance protein/Dihydroxybiphenyl dioxygenase"/>
    <property type="match status" value="1"/>
</dbReference>
<dbReference type="PROSITE" id="PS51819">
    <property type="entry name" value="VOC"/>
    <property type="match status" value="1"/>
</dbReference>
<evidence type="ECO:0000313" key="2">
    <source>
        <dbReference type="EMBL" id="KOO38059.1"/>
    </source>
</evidence>
<dbReference type="GeneID" id="87598738"/>
<organism evidence="2">
    <name type="scientific">Halalkalibacterium halodurans</name>
    <name type="common">Bacillus halodurans</name>
    <dbReference type="NCBI Taxonomy" id="86665"/>
    <lineage>
        <taxon>Bacteria</taxon>
        <taxon>Bacillati</taxon>
        <taxon>Bacillota</taxon>
        <taxon>Bacilli</taxon>
        <taxon>Bacillales</taxon>
        <taxon>Bacillaceae</taxon>
        <taxon>Halalkalibacterium (ex Joshi et al. 2022)</taxon>
    </lineage>
</organism>
<proteinExistence type="predicted"/>
<dbReference type="OMA" id="VHYIRIP"/>
<dbReference type="AlphaFoldDB" id="A0A0M0KGY2"/>
<reference evidence="2" key="1">
    <citation type="submission" date="2015-08" db="EMBL/GenBank/DDBJ databases">
        <title>Complete DNA Sequence of Pseudomonas syringae pv. actinidiae, the Causal Agent of Kiwifruit Canker Disease.</title>
        <authorList>
            <person name="Rikkerink E.H.A."/>
            <person name="Fineran P.C."/>
        </authorList>
    </citation>
    <scope>NUCLEOTIDE SEQUENCE</scope>
    <source>
        <strain evidence="2">DSM 13666</strain>
    </source>
</reference>
<gene>
    <name evidence="2" type="ORF">AMD02_03700</name>
</gene>
<feature type="domain" description="VOC" evidence="1">
    <location>
        <begin position="4"/>
        <end position="122"/>
    </location>
</feature>
<dbReference type="CDD" id="cd06587">
    <property type="entry name" value="VOC"/>
    <property type="match status" value="1"/>
</dbReference>
<protein>
    <recommendedName>
        <fullName evidence="1">VOC domain-containing protein</fullName>
    </recommendedName>
</protein>
<dbReference type="EMBL" id="LILD01000001">
    <property type="protein sequence ID" value="KOO38059.1"/>
    <property type="molecule type" value="Genomic_DNA"/>
</dbReference>
<evidence type="ECO:0000259" key="1">
    <source>
        <dbReference type="PROSITE" id="PS51819"/>
    </source>
</evidence>
<dbReference type="InterPro" id="IPR004360">
    <property type="entry name" value="Glyas_Fos-R_dOase_dom"/>
</dbReference>
<accession>A0A0M0KGY2</accession>
<dbReference type="InterPro" id="IPR029068">
    <property type="entry name" value="Glyas_Bleomycin-R_OHBP_Dase"/>
</dbReference>
<dbReference type="InterPro" id="IPR037523">
    <property type="entry name" value="VOC_core"/>
</dbReference>
<dbReference type="PATRIC" id="fig|136160.3.peg.994"/>
<comment type="caution">
    <text evidence="2">The sequence shown here is derived from an EMBL/GenBank/DDBJ whole genome shotgun (WGS) entry which is preliminary data.</text>
</comment>
<dbReference type="RefSeq" id="WP_010899362.1">
    <property type="nucleotide sequence ID" value="NZ_CP040441.1"/>
</dbReference>